<evidence type="ECO:0000256" key="1">
    <source>
        <dbReference type="SAM" id="Phobius"/>
    </source>
</evidence>
<protein>
    <submittedName>
        <fullName evidence="3">DMT family transporter</fullName>
    </submittedName>
</protein>
<feature type="transmembrane region" description="Helical" evidence="1">
    <location>
        <begin position="221"/>
        <end position="240"/>
    </location>
</feature>
<evidence type="ECO:0000259" key="2">
    <source>
        <dbReference type="Pfam" id="PF00892"/>
    </source>
</evidence>
<evidence type="ECO:0000313" key="4">
    <source>
        <dbReference type="Proteomes" id="UP001169764"/>
    </source>
</evidence>
<feature type="transmembrane region" description="Helical" evidence="1">
    <location>
        <begin position="157"/>
        <end position="176"/>
    </location>
</feature>
<keyword evidence="1" id="KW-0472">Membrane</keyword>
<reference evidence="3" key="1">
    <citation type="submission" date="2023-07" db="EMBL/GenBank/DDBJ databases">
        <authorList>
            <person name="Kim M."/>
        </authorList>
    </citation>
    <scope>NUCLEOTIDE SEQUENCE</scope>
    <source>
        <strain evidence="3">BIUV-7</strain>
    </source>
</reference>
<sequence>MADSPATPIPRLALPALLIANVVLACGPWLVRLSQTESGIGPVAAGFWRLTLALPVLLIAARRIEHFPPRAGSSALLMVAIAGLAFAADLGLWHVGILHTRLANATLLGNITALLFPLYGFAVARLWPRPRQWLALLLATAGAILLVGRSYELSGKNFLGDLLCIAAGCFYTLYLIALDRVRGAVPPLSTLAISVLTGAPLLLLFAFGLGEPIWPKTWLPLLLLAGGSQLIGQGLILYAVSRVPPIVVGLMLLTQPIVAATIGWLVYGEALTLVDAIGAVGIAVAVLLVRDRPAKALPHETHGLSSVL</sequence>
<feature type="transmembrane region" description="Helical" evidence="1">
    <location>
        <begin position="133"/>
        <end position="151"/>
    </location>
</feature>
<name>A0ABT8YD98_9SPHN</name>
<accession>A0ABT8YD98</accession>
<feature type="domain" description="EamA" evidence="2">
    <location>
        <begin position="19"/>
        <end position="147"/>
    </location>
</feature>
<dbReference type="PANTHER" id="PTHR22911:SF76">
    <property type="entry name" value="EAMA DOMAIN-CONTAINING PROTEIN"/>
    <property type="match status" value="1"/>
</dbReference>
<dbReference type="RefSeq" id="WP_303545703.1">
    <property type="nucleotide sequence ID" value="NZ_JAUOTP010000010.1"/>
</dbReference>
<keyword evidence="1" id="KW-0812">Transmembrane</keyword>
<feature type="transmembrane region" description="Helical" evidence="1">
    <location>
        <begin position="12"/>
        <end position="31"/>
    </location>
</feature>
<dbReference type="Pfam" id="PF00892">
    <property type="entry name" value="EamA"/>
    <property type="match status" value="2"/>
</dbReference>
<keyword evidence="1" id="KW-1133">Transmembrane helix</keyword>
<comment type="caution">
    <text evidence="3">The sequence shown here is derived from an EMBL/GenBank/DDBJ whole genome shotgun (WGS) entry which is preliminary data.</text>
</comment>
<feature type="transmembrane region" description="Helical" evidence="1">
    <location>
        <begin position="188"/>
        <end position="209"/>
    </location>
</feature>
<gene>
    <name evidence="3" type="ORF">Q4F19_18175</name>
</gene>
<dbReference type="SUPFAM" id="SSF103481">
    <property type="entry name" value="Multidrug resistance efflux transporter EmrE"/>
    <property type="match status" value="2"/>
</dbReference>
<evidence type="ECO:0000313" key="3">
    <source>
        <dbReference type="EMBL" id="MDO6416318.1"/>
    </source>
</evidence>
<feature type="transmembrane region" description="Helical" evidence="1">
    <location>
        <begin position="273"/>
        <end position="289"/>
    </location>
</feature>
<feature type="domain" description="EamA" evidence="2">
    <location>
        <begin position="159"/>
        <end position="289"/>
    </location>
</feature>
<feature type="transmembrane region" description="Helical" evidence="1">
    <location>
        <begin position="43"/>
        <end position="61"/>
    </location>
</feature>
<feature type="transmembrane region" description="Helical" evidence="1">
    <location>
        <begin position="73"/>
        <end position="96"/>
    </location>
</feature>
<feature type="transmembrane region" description="Helical" evidence="1">
    <location>
        <begin position="102"/>
        <end position="121"/>
    </location>
</feature>
<dbReference type="Proteomes" id="UP001169764">
    <property type="component" value="Unassembled WGS sequence"/>
</dbReference>
<feature type="transmembrane region" description="Helical" evidence="1">
    <location>
        <begin position="247"/>
        <end position="267"/>
    </location>
</feature>
<dbReference type="InterPro" id="IPR000620">
    <property type="entry name" value="EamA_dom"/>
</dbReference>
<dbReference type="EMBL" id="JAUOTP010000010">
    <property type="protein sequence ID" value="MDO6416318.1"/>
    <property type="molecule type" value="Genomic_DNA"/>
</dbReference>
<keyword evidence="4" id="KW-1185">Reference proteome</keyword>
<organism evidence="3 4">
    <name type="scientific">Sphingomonas natans</name>
    <dbReference type="NCBI Taxonomy" id="3063330"/>
    <lineage>
        <taxon>Bacteria</taxon>
        <taxon>Pseudomonadati</taxon>
        <taxon>Pseudomonadota</taxon>
        <taxon>Alphaproteobacteria</taxon>
        <taxon>Sphingomonadales</taxon>
        <taxon>Sphingomonadaceae</taxon>
        <taxon>Sphingomonas</taxon>
    </lineage>
</organism>
<proteinExistence type="predicted"/>
<dbReference type="InterPro" id="IPR037185">
    <property type="entry name" value="EmrE-like"/>
</dbReference>
<dbReference type="PANTHER" id="PTHR22911">
    <property type="entry name" value="ACYL-MALONYL CONDENSING ENZYME-RELATED"/>
    <property type="match status" value="1"/>
</dbReference>